<feature type="compositionally biased region" description="Basic and acidic residues" evidence="2">
    <location>
        <begin position="63"/>
        <end position="79"/>
    </location>
</feature>
<dbReference type="Proteomes" id="UP001190700">
    <property type="component" value="Unassembled WGS sequence"/>
</dbReference>
<dbReference type="EMBL" id="LGRX02007064">
    <property type="protein sequence ID" value="KAK3275706.1"/>
    <property type="molecule type" value="Genomic_DNA"/>
</dbReference>
<feature type="coiled-coil region" evidence="1">
    <location>
        <begin position="225"/>
        <end position="301"/>
    </location>
</feature>
<feature type="compositionally biased region" description="Polar residues" evidence="2">
    <location>
        <begin position="604"/>
        <end position="616"/>
    </location>
</feature>
<evidence type="ECO:0000313" key="3">
    <source>
        <dbReference type="EMBL" id="KAK3275706.1"/>
    </source>
</evidence>
<evidence type="ECO:0000313" key="4">
    <source>
        <dbReference type="Proteomes" id="UP001190700"/>
    </source>
</evidence>
<feature type="region of interest" description="Disordered" evidence="2">
    <location>
        <begin position="450"/>
        <end position="534"/>
    </location>
</feature>
<dbReference type="AlphaFoldDB" id="A0AAE0GE03"/>
<sequence length="675" mass="74017">MTHMHKGTSSEKFQEILQKLVQDEMHKQKSPASTPSLSTLLVTLQNNLYSGASAASAFESTEQENKPPEHQEDEKERKVTMTVQQIKRYITSVLGRASCSSAEQREMQSSALSINKLFFDKATRKKVRIYDPILGDFEKEMSLQELLEDVVRTSDDPWTTLAHTAQHWARGQAALLKEVTDAEFEHIMRKLDNLDLDAHSSDEELDEEGKMAARRARRRFRTGKANLQRTEHAAAKRLRQQAEKQKADLNAMRTKASMLKKLTKDLRSSDPVAVSEAERQAAEIEATMKSLEKLIKQTQTKATMAAITAIQENDLDVYARSNGFDATDMRKSRGYANNGNAMRTGVAPNGAAVGSNDGATLNDGYRGDGRQIIAGVADGSEYLSGLGGGYDDDSRLGGGKGAGGAMTFNLQAAQSHGHLDLSDAATREEEQDDARGGRMRFTQQAAAPIHSQLDLSGGAHPETTSSSRDTRGGSWRSGPKLEGSDDTMRYDMSGNGPASIDEGTAGTRAGPRMDGRRRGGGHQMPLDSIHSLPNVHDPYDSGETRHKHESATYGHHKTNRVKARNAMNTETSEAGTYHAPYEEHHEEFHGEEWKYGGQGARWQANPSLSQEHSSSGYGKDPHHAAYGRWQSGNAPDPRYNARGIDAGGVEEVRCFFMLVPPFGADTKIDLISSSG</sequence>
<comment type="caution">
    <text evidence="3">The sequence shown here is derived from an EMBL/GenBank/DDBJ whole genome shotgun (WGS) entry which is preliminary data.</text>
</comment>
<keyword evidence="4" id="KW-1185">Reference proteome</keyword>
<feature type="region of interest" description="Disordered" evidence="2">
    <location>
        <begin position="55"/>
        <end position="79"/>
    </location>
</feature>
<feature type="compositionally biased region" description="Low complexity" evidence="2">
    <location>
        <begin position="463"/>
        <end position="478"/>
    </location>
</feature>
<evidence type="ECO:0000256" key="1">
    <source>
        <dbReference type="SAM" id="Coils"/>
    </source>
</evidence>
<reference evidence="3 4" key="1">
    <citation type="journal article" date="2015" name="Genome Biol. Evol.">
        <title>Comparative Genomics of a Bacterivorous Green Alga Reveals Evolutionary Causalities and Consequences of Phago-Mixotrophic Mode of Nutrition.</title>
        <authorList>
            <person name="Burns J.A."/>
            <person name="Paasch A."/>
            <person name="Narechania A."/>
            <person name="Kim E."/>
        </authorList>
    </citation>
    <scope>NUCLEOTIDE SEQUENCE [LARGE SCALE GENOMIC DNA]</scope>
    <source>
        <strain evidence="3 4">PLY_AMNH</strain>
    </source>
</reference>
<name>A0AAE0GE03_9CHLO</name>
<feature type="region of interest" description="Disordered" evidence="2">
    <location>
        <begin position="599"/>
        <end position="635"/>
    </location>
</feature>
<proteinExistence type="predicted"/>
<evidence type="ECO:0000256" key="2">
    <source>
        <dbReference type="SAM" id="MobiDB-lite"/>
    </source>
</evidence>
<accession>A0AAE0GE03</accession>
<protein>
    <submittedName>
        <fullName evidence="3">Uncharacterized protein</fullName>
    </submittedName>
</protein>
<keyword evidence="1" id="KW-0175">Coiled coil</keyword>
<organism evidence="3 4">
    <name type="scientific">Cymbomonas tetramitiformis</name>
    <dbReference type="NCBI Taxonomy" id="36881"/>
    <lineage>
        <taxon>Eukaryota</taxon>
        <taxon>Viridiplantae</taxon>
        <taxon>Chlorophyta</taxon>
        <taxon>Pyramimonadophyceae</taxon>
        <taxon>Pyramimonadales</taxon>
        <taxon>Pyramimonadaceae</taxon>
        <taxon>Cymbomonas</taxon>
    </lineage>
</organism>
<gene>
    <name evidence="3" type="ORF">CYMTET_16180</name>
</gene>